<dbReference type="GO" id="GO:0046835">
    <property type="term" value="P:carbohydrate phosphorylation"/>
    <property type="evidence" value="ECO:0007669"/>
    <property type="project" value="TreeGrafter"/>
</dbReference>
<dbReference type="PROSITE" id="PS50222">
    <property type="entry name" value="EF_HAND_2"/>
    <property type="match status" value="1"/>
</dbReference>
<sequence>MIKFSILYKVLQRKCYDILSLQYAFLLILISCFLFVISLVHFGEAWLDWSRNKYEAIFSSFSDNIVGKSFHQQLCQKVPIDVVYTWVNGSDPLFLKNLHSLKKSVEEAAAVNESFASRYEDLEELRYSLRSLEMYAPWVHHIFLVTNGQIPHWLDLEHPRLTVVTHEEIFPNQSDLPTFSSPAIESHLHRIPGLSRYFLYFNDDIILGKPIWPEDFVTETGGIKIFVTWNLPECSPLCTWSWVGDGSCDPPCNIEECSFDGGDCNFTSNKFPKYEYNIPEGPLHHSSYDAEVEKEIKIAEEYYQALNKKVPLNKTEKMGEGQLQNRKLLESVDPNLKDQSLLLMKNGSVNKLNINYIFNEGVKPINVKSEILDAFRKMGKNISVSEIVHDSNNKWMQNNKELRKVRRSLRKNREPSRISSNYFKLTGGNITYHKSGAVQKTIGSVQNFFKGNSSTNSSFSNLTIDRNFHLINAAGKQRVLDMFAKSLLHVNLLYNKAFGVGQRKVLAHMPHFIDREIMIELQNRFPEEWKNTSSHKLRASTDMQFAFAYFYFIVGWVVERDIADIFDEIDTDGSGTWSDREVRTLLTRLYGVPLSYPIVLEFEEYITNCSRMITTPMDEVSTPLYERYSDSKLPTITKSLIEHCPTLIEMLKEQFGTVPRYKHEIVKDTYHDVIFKMIISNLSKVIESLDVIRSNPRKFICLNNNMDTKQNSKENDIVKAVLQDFYQSLYPKRSSFELDSQYRNRFLYVEDLKRWKRERDNVNFVLVLIFFAVGSVTVCCACQSEIRQGYRKISGMFSPQESSRPSIDYSRYRTVSEI</sequence>
<comment type="subcellular location">
    <subcellularLocation>
        <location evidence="9">Endomembrane system</location>
        <topology evidence="9">Single-pass type I membrane protein</topology>
    </subcellularLocation>
</comment>
<evidence type="ECO:0000256" key="6">
    <source>
        <dbReference type="ARBA" id="ARBA00023136"/>
    </source>
</evidence>
<keyword evidence="6 10" id="KW-0472">Membrane</keyword>
<dbReference type="InterPro" id="IPR031357">
    <property type="entry name" value="Stealth_CR3"/>
</dbReference>
<dbReference type="InterPro" id="IPR035993">
    <property type="entry name" value="Notch-like_dom_sf"/>
</dbReference>
<organism evidence="13">
    <name type="scientific">Menopon gallinae</name>
    <name type="common">poultry shaft louse</name>
    <dbReference type="NCBI Taxonomy" id="328185"/>
    <lineage>
        <taxon>Eukaryota</taxon>
        <taxon>Metazoa</taxon>
        <taxon>Ecdysozoa</taxon>
        <taxon>Arthropoda</taxon>
        <taxon>Hexapoda</taxon>
        <taxon>Insecta</taxon>
        <taxon>Pterygota</taxon>
        <taxon>Neoptera</taxon>
        <taxon>Paraneoptera</taxon>
        <taxon>Psocodea</taxon>
        <taxon>Troctomorpha</taxon>
        <taxon>Phthiraptera</taxon>
        <taxon>Amblycera</taxon>
        <taxon>Menoponidae</taxon>
        <taxon>Menopon</taxon>
    </lineage>
</organism>
<feature type="transmembrane region" description="Helical" evidence="10">
    <location>
        <begin position="21"/>
        <end position="43"/>
    </location>
</feature>
<comment type="caution">
    <text evidence="13">The sequence shown here is derived from an EMBL/GenBank/DDBJ whole genome shotgun (WGS) entry which is preliminary data.</text>
</comment>
<dbReference type="Pfam" id="PF11380">
    <property type="entry name" value="Stealth_CR2"/>
    <property type="match status" value="1"/>
</dbReference>
<dbReference type="AlphaFoldDB" id="A0AAW2IEH9"/>
<evidence type="ECO:0000256" key="9">
    <source>
        <dbReference type="ARBA" id="ARBA00046288"/>
    </source>
</evidence>
<evidence type="ECO:0000259" key="11">
    <source>
        <dbReference type="PROSITE" id="PS50222"/>
    </source>
</evidence>
<evidence type="ECO:0000313" key="13">
    <source>
        <dbReference type="EMBL" id="KAL0280655.1"/>
    </source>
</evidence>
<dbReference type="PANTHER" id="PTHR24045:SF0">
    <property type="entry name" value="N-ACETYLGLUCOSAMINE-1-PHOSPHOTRANSFERASE SUBUNITS ALPHA_BETA"/>
    <property type="match status" value="1"/>
</dbReference>
<dbReference type="PROSITE" id="PS51257">
    <property type="entry name" value="PROKAR_LIPOPROTEIN"/>
    <property type="match status" value="1"/>
</dbReference>
<dbReference type="EMBL" id="JARGDH010000001">
    <property type="protein sequence ID" value="KAL0280655.1"/>
    <property type="molecule type" value="Genomic_DNA"/>
</dbReference>
<dbReference type="InterPro" id="IPR000800">
    <property type="entry name" value="Notch_dom"/>
</dbReference>
<keyword evidence="2" id="KW-0808">Transferase</keyword>
<dbReference type="Pfam" id="PF00066">
    <property type="entry name" value="Notch"/>
    <property type="match status" value="1"/>
</dbReference>
<dbReference type="Pfam" id="PF17102">
    <property type="entry name" value="Stealth_CR3"/>
    <property type="match status" value="1"/>
</dbReference>
<dbReference type="GO" id="GO:0016256">
    <property type="term" value="P:N-glycan processing to lysosome"/>
    <property type="evidence" value="ECO:0007669"/>
    <property type="project" value="TreeGrafter"/>
</dbReference>
<keyword evidence="5 10" id="KW-1133">Transmembrane helix</keyword>
<evidence type="ECO:0000256" key="7">
    <source>
        <dbReference type="ARBA" id="ARBA00023157"/>
    </source>
</evidence>
<dbReference type="InterPro" id="IPR002048">
    <property type="entry name" value="EF_hand_dom"/>
</dbReference>
<comment type="similarity">
    <text evidence="1">Belongs to the stealth family.</text>
</comment>
<dbReference type="Gene3D" id="3.30.300.320">
    <property type="match status" value="1"/>
</dbReference>
<dbReference type="SUPFAM" id="SSF90193">
    <property type="entry name" value="Notch domain"/>
    <property type="match status" value="1"/>
</dbReference>
<evidence type="ECO:0000256" key="10">
    <source>
        <dbReference type="SAM" id="Phobius"/>
    </source>
</evidence>
<dbReference type="GO" id="GO:0005509">
    <property type="term" value="F:calcium ion binding"/>
    <property type="evidence" value="ECO:0007669"/>
    <property type="project" value="InterPro"/>
</dbReference>
<gene>
    <name evidence="13" type="ORF">PYX00_001881</name>
</gene>
<dbReference type="GO" id="GO:0005794">
    <property type="term" value="C:Golgi apparatus"/>
    <property type="evidence" value="ECO:0007669"/>
    <property type="project" value="TreeGrafter"/>
</dbReference>
<evidence type="ECO:0000256" key="1">
    <source>
        <dbReference type="ARBA" id="ARBA00007583"/>
    </source>
</evidence>
<dbReference type="PANTHER" id="PTHR24045">
    <property type="match status" value="1"/>
</dbReference>
<dbReference type="InterPro" id="IPR047141">
    <property type="entry name" value="Stealth"/>
</dbReference>
<protein>
    <recommendedName>
        <fullName evidence="14">N-acetylglucosamine-1-phosphotransferase subunits alpha/beta</fullName>
    </recommendedName>
</protein>
<dbReference type="InterPro" id="IPR011992">
    <property type="entry name" value="EF-hand-dom_pair"/>
</dbReference>
<evidence type="ECO:0008006" key="14">
    <source>
        <dbReference type="Google" id="ProtNLM"/>
    </source>
</evidence>
<dbReference type="Pfam" id="PF17101">
    <property type="entry name" value="Stealth_CR1"/>
    <property type="match status" value="1"/>
</dbReference>
<keyword evidence="8" id="KW-0325">Glycoprotein</keyword>
<dbReference type="SUPFAM" id="SSF47473">
    <property type="entry name" value="EF-hand"/>
    <property type="match status" value="1"/>
</dbReference>
<name>A0AAW2IEH9_9NEOP</name>
<dbReference type="Pfam" id="PF17103">
    <property type="entry name" value="Stealth_CR4"/>
    <property type="match status" value="1"/>
</dbReference>
<evidence type="ECO:0000256" key="5">
    <source>
        <dbReference type="ARBA" id="ARBA00022989"/>
    </source>
</evidence>
<keyword evidence="7" id="KW-1015">Disulfide bond</keyword>
<evidence type="ECO:0000256" key="8">
    <source>
        <dbReference type="ARBA" id="ARBA00023180"/>
    </source>
</evidence>
<evidence type="ECO:0000256" key="4">
    <source>
        <dbReference type="ARBA" id="ARBA00022737"/>
    </source>
</evidence>
<reference evidence="13" key="1">
    <citation type="journal article" date="2024" name="Gigascience">
        <title>Chromosome-level genome of the poultry shaft louse Menopon gallinae provides insight into the host-switching and adaptive evolution of parasitic lice.</title>
        <authorList>
            <person name="Xu Y."/>
            <person name="Ma L."/>
            <person name="Liu S."/>
            <person name="Liang Y."/>
            <person name="Liu Q."/>
            <person name="He Z."/>
            <person name="Tian L."/>
            <person name="Duan Y."/>
            <person name="Cai W."/>
            <person name="Li H."/>
            <person name="Song F."/>
        </authorList>
    </citation>
    <scope>NUCLEOTIDE SEQUENCE</scope>
    <source>
        <strain evidence="13">Cailab_2023a</strain>
    </source>
</reference>
<dbReference type="InterPro" id="IPR031358">
    <property type="entry name" value="Stealth_CR1"/>
</dbReference>
<evidence type="ECO:0000256" key="2">
    <source>
        <dbReference type="ARBA" id="ARBA00022679"/>
    </source>
</evidence>
<evidence type="ECO:0000256" key="3">
    <source>
        <dbReference type="ARBA" id="ARBA00022692"/>
    </source>
</evidence>
<feature type="domain" description="LNR" evidence="12">
    <location>
        <begin position="234"/>
        <end position="275"/>
    </location>
</feature>
<keyword evidence="4" id="KW-0677">Repeat</keyword>
<dbReference type="InterPro" id="IPR021520">
    <property type="entry name" value="Stealth_CR2"/>
</dbReference>
<evidence type="ECO:0000259" key="12">
    <source>
        <dbReference type="PROSITE" id="PS50258"/>
    </source>
</evidence>
<dbReference type="GO" id="GO:0003976">
    <property type="term" value="F:UDP-N-acetylglucosamine-lysosomal-enzyme N-acetylglucosaminephosphotransferase activity"/>
    <property type="evidence" value="ECO:0007669"/>
    <property type="project" value="TreeGrafter"/>
</dbReference>
<feature type="transmembrane region" description="Helical" evidence="10">
    <location>
        <begin position="762"/>
        <end position="782"/>
    </location>
</feature>
<dbReference type="InterPro" id="IPR031356">
    <property type="entry name" value="Stealth_CR4"/>
</dbReference>
<proteinExistence type="inferred from homology"/>
<dbReference type="PROSITE" id="PS50258">
    <property type="entry name" value="LNR"/>
    <property type="match status" value="1"/>
</dbReference>
<feature type="domain" description="EF-hand" evidence="11">
    <location>
        <begin position="557"/>
        <end position="592"/>
    </location>
</feature>
<accession>A0AAW2IEH9</accession>
<dbReference type="SMART" id="SM00004">
    <property type="entry name" value="NL"/>
    <property type="match status" value="1"/>
</dbReference>
<keyword evidence="3 10" id="KW-0812">Transmembrane</keyword>